<dbReference type="GO" id="GO:0016491">
    <property type="term" value="F:oxidoreductase activity"/>
    <property type="evidence" value="ECO:0007669"/>
    <property type="project" value="InterPro"/>
</dbReference>
<accession>A0A0H3H3S1</accession>
<dbReference type="AlphaFoldDB" id="A0A0H3H3S1"/>
<dbReference type="HOGENOM" id="CLU_138420_0_0_6"/>
<dbReference type="GeneID" id="66557085"/>
<sequence>MTGCQADYGDDRHCGNCKSLASDLPVQEVIIDRQACQRPERVYHQLSAQGAVAIKFIPHLQPSDARLWGDFLCAVFAIWVKEDANRIVVPLFEATLRAWRGESVQYANNPPGPACAGCAWLRLCGGGCPQLRLEDGSNALCEGYRQFYSWSAPYMRVLRDLLNQHRSPVELMHLLR</sequence>
<dbReference type="InterPro" id="IPR023867">
    <property type="entry name" value="Sulphatase_maturase_rSAM"/>
</dbReference>
<dbReference type="Proteomes" id="UP000007843">
    <property type="component" value="Chromosome"/>
</dbReference>
<evidence type="ECO:0008006" key="3">
    <source>
        <dbReference type="Google" id="ProtNLM"/>
    </source>
</evidence>
<evidence type="ECO:0000313" key="2">
    <source>
        <dbReference type="Proteomes" id="UP000007843"/>
    </source>
</evidence>
<dbReference type="PANTHER" id="PTHR43273">
    <property type="entry name" value="ANAEROBIC SULFATASE-MATURATING ENZYME HOMOLOG ASLB-RELATED"/>
    <property type="match status" value="1"/>
</dbReference>
<protein>
    <recommendedName>
        <fullName evidence="3">Radical SAM protein</fullName>
    </recommendedName>
</protein>
<organism evidence="1 2">
    <name type="scientific">Klebsiella michiganensis (strain ATCC 8724 / DSM 4798 / JCM 20051 / NBRC 3318 / NRRL B-199 / KCTC 1686 / BUCSAV 143 / CCM 1901)</name>
    <dbReference type="NCBI Taxonomy" id="1006551"/>
    <lineage>
        <taxon>Bacteria</taxon>
        <taxon>Pseudomonadati</taxon>
        <taxon>Pseudomonadota</taxon>
        <taxon>Gammaproteobacteria</taxon>
        <taxon>Enterobacterales</taxon>
        <taxon>Enterobacteriaceae</taxon>
        <taxon>Klebsiella/Raoultella group</taxon>
        <taxon>Klebsiella</taxon>
    </lineage>
</organism>
<gene>
    <name evidence="1" type="ordered locus">KOX_06465</name>
</gene>
<dbReference type="InterPro" id="IPR013785">
    <property type="entry name" value="Aldolase_TIM"/>
</dbReference>
<dbReference type="Gene3D" id="3.20.20.70">
    <property type="entry name" value="Aldolase class I"/>
    <property type="match status" value="1"/>
</dbReference>
<evidence type="ECO:0000313" key="1">
    <source>
        <dbReference type="EMBL" id="AEX03023.1"/>
    </source>
</evidence>
<dbReference type="RefSeq" id="WP_004855659.1">
    <property type="nucleotide sequence ID" value="NC_016612.1"/>
</dbReference>
<dbReference type="EMBL" id="CP003218">
    <property type="protein sequence ID" value="AEX03023.1"/>
    <property type="molecule type" value="Genomic_DNA"/>
</dbReference>
<proteinExistence type="predicted"/>
<dbReference type="KEGG" id="kox:KOX_06465"/>
<reference evidence="1 2" key="1">
    <citation type="journal article" date="2012" name="J. Bacteriol.">
        <title>Complete genome sequence of Klebsiella oxytoca KCTC 1686, used in production of 2,3-butanediol.</title>
        <authorList>
            <person name="Shin S.H."/>
            <person name="Kim S."/>
            <person name="Kim J.Y."/>
            <person name="Lee S."/>
            <person name="Um Y."/>
            <person name="Oh M.K."/>
            <person name="Kim Y.R."/>
            <person name="Lee J."/>
            <person name="Yang K.S."/>
        </authorList>
    </citation>
    <scope>NUCLEOTIDE SEQUENCE [LARGE SCALE GENOMIC DNA]</scope>
    <source>
        <strain evidence="2">ATCC 8724 / DSM 4798 / JCM 20051 / NBRC 3318 / NRRL B-199 / KCTC 1686</strain>
    </source>
</reference>
<name>A0A0H3H3S1_KLEM8</name>
<dbReference type="PANTHER" id="PTHR43273:SF3">
    <property type="entry name" value="ANAEROBIC SULFATASE-MATURATING ENZYME HOMOLOG ASLB-RELATED"/>
    <property type="match status" value="1"/>
</dbReference>